<sequence length="449" mass="49633">MLRTLARLPRTGPQPLLRRGISRSAARAAARPSKTHLPGHPESPYVARLDAAFLDGRPAGIPTYRLTDGHGTLLEGVDEASLNLGQEEAVAMYRTMQLLPALDLILYASQRQGRVSFWMTSSGEEAAIVGSAAGLRATDEVFAQYRELGVLLWRGYGLDEVMNQVFGTAVDHGKARQMPVHFGSTKHHFHTISSPLATQIPQAAGAAYALKRSPGREEDVAVCYFGEGAASEGDAHAGMNIAATLRCPVLFIVRNNGFAISTPSAEQYCGDGIASRGPGYGIPTIRVDGNDALAVRSAVQTARARAIAEHRPMLIECMTYRVGHHSTSDDSSAYRSASDVDRRRSADNPLHRMAEYLKARGWWNDKQEEEIKKSYRRDIVAAMSKAEKLKRPSLSSMFDDTYVDMPENLKDQRAELARLVELYGETDEWKKELQKHEFEGKDLAEHRRR</sequence>
<dbReference type="PANTHER" id="PTHR43380">
    <property type="entry name" value="2-OXOISOVALERATE DEHYDROGENASE SUBUNIT ALPHA, MITOCHONDRIAL"/>
    <property type="match status" value="1"/>
</dbReference>
<dbReference type="AlphaFoldDB" id="A0A316ZEX5"/>
<dbReference type="PANTHER" id="PTHR43380:SF1">
    <property type="entry name" value="2-OXOISOVALERATE DEHYDROGENASE SUBUNIT ALPHA, MITOCHONDRIAL"/>
    <property type="match status" value="1"/>
</dbReference>
<keyword evidence="1 2" id="KW-0560">Oxidoreductase</keyword>
<dbReference type="SUPFAM" id="SSF52518">
    <property type="entry name" value="Thiamin diphosphate-binding fold (THDP-binding)"/>
    <property type="match status" value="1"/>
</dbReference>
<evidence type="ECO:0000256" key="3">
    <source>
        <dbReference type="SAM" id="MobiDB-lite"/>
    </source>
</evidence>
<dbReference type="Proteomes" id="UP000245946">
    <property type="component" value="Unassembled WGS sequence"/>
</dbReference>
<keyword evidence="2" id="KW-0786">Thiamine pyrophosphate</keyword>
<evidence type="ECO:0000313" key="6">
    <source>
        <dbReference type="Proteomes" id="UP000245946"/>
    </source>
</evidence>
<keyword evidence="6" id="KW-1185">Reference proteome</keyword>
<dbReference type="EC" id="1.2.4.4" evidence="2"/>
<dbReference type="Gene3D" id="3.40.50.970">
    <property type="match status" value="1"/>
</dbReference>
<dbReference type="STRING" id="58919.A0A316ZEX5"/>
<accession>A0A316ZEX5</accession>
<comment type="similarity">
    <text evidence="2">Belongs to the BCKDHA family.</text>
</comment>
<evidence type="ECO:0000256" key="1">
    <source>
        <dbReference type="ARBA" id="ARBA00023002"/>
    </source>
</evidence>
<evidence type="ECO:0000256" key="2">
    <source>
        <dbReference type="RuleBase" id="RU365014"/>
    </source>
</evidence>
<dbReference type="Pfam" id="PF00676">
    <property type="entry name" value="E1_dh"/>
    <property type="match status" value="1"/>
</dbReference>
<dbReference type="InterPro" id="IPR050771">
    <property type="entry name" value="Alpha-ketoacid_DH_E1_comp"/>
</dbReference>
<dbReference type="FunFam" id="3.40.50.970:FF:000055">
    <property type="entry name" value="2-oxoisovalerate dehydrogenase subunit alpha"/>
    <property type="match status" value="1"/>
</dbReference>
<reference evidence="5 6" key="1">
    <citation type="journal article" date="2018" name="Mol. Biol. Evol.">
        <title>Broad Genomic Sampling Reveals a Smut Pathogenic Ancestry of the Fungal Clade Ustilaginomycotina.</title>
        <authorList>
            <person name="Kijpornyongpan T."/>
            <person name="Mondo S.J."/>
            <person name="Barry K."/>
            <person name="Sandor L."/>
            <person name="Lee J."/>
            <person name="Lipzen A."/>
            <person name="Pangilinan J."/>
            <person name="LaButti K."/>
            <person name="Hainaut M."/>
            <person name="Henrissat B."/>
            <person name="Grigoriev I.V."/>
            <person name="Spatafora J.W."/>
            <person name="Aime M.C."/>
        </authorList>
    </citation>
    <scope>NUCLEOTIDE SEQUENCE [LARGE SCALE GENOMIC DNA]</scope>
    <source>
        <strain evidence="5 6">MCA 4186</strain>
    </source>
</reference>
<feature type="region of interest" description="Disordered" evidence="3">
    <location>
        <begin position="1"/>
        <end position="42"/>
    </location>
</feature>
<dbReference type="EMBL" id="KZ819285">
    <property type="protein sequence ID" value="PWO00301.1"/>
    <property type="molecule type" value="Genomic_DNA"/>
</dbReference>
<feature type="region of interest" description="Disordered" evidence="3">
    <location>
        <begin position="324"/>
        <end position="346"/>
    </location>
</feature>
<dbReference type="GO" id="GO:0009083">
    <property type="term" value="P:branched-chain amino acid catabolic process"/>
    <property type="evidence" value="ECO:0007669"/>
    <property type="project" value="TreeGrafter"/>
</dbReference>
<name>A0A316ZEX5_9BASI</name>
<feature type="compositionally biased region" description="Low complexity" evidence="3">
    <location>
        <begin position="18"/>
        <end position="31"/>
    </location>
</feature>
<dbReference type="OrthoDB" id="3845at2759"/>
<evidence type="ECO:0000313" key="5">
    <source>
        <dbReference type="EMBL" id="PWO00301.1"/>
    </source>
</evidence>
<dbReference type="InterPro" id="IPR029061">
    <property type="entry name" value="THDP-binding"/>
</dbReference>
<protein>
    <recommendedName>
        <fullName evidence="2">2-oxoisovalerate dehydrogenase subunit alpha</fullName>
        <ecNumber evidence="2">1.2.4.4</ecNumber>
    </recommendedName>
    <alternativeName>
        <fullName evidence="2">Branched-chain alpha-keto acid dehydrogenase E1 component alpha chain</fullName>
    </alternativeName>
</protein>
<comment type="cofactor">
    <cofactor evidence="2">
        <name>thiamine diphosphate</name>
        <dbReference type="ChEBI" id="CHEBI:58937"/>
    </cofactor>
</comment>
<dbReference type="GO" id="GO:0003863">
    <property type="term" value="F:branched-chain 2-oxo acid dehydrogenase activity"/>
    <property type="evidence" value="ECO:0007669"/>
    <property type="project" value="UniProtKB-EC"/>
</dbReference>
<dbReference type="InterPro" id="IPR001017">
    <property type="entry name" value="DH_E1"/>
</dbReference>
<evidence type="ECO:0000259" key="4">
    <source>
        <dbReference type="Pfam" id="PF00676"/>
    </source>
</evidence>
<proteinExistence type="inferred from homology"/>
<comment type="function">
    <text evidence="2">The branched-chain alpha-keto dehydrogenase complex catalyzes the overall conversion of alpha-keto acids to acyl-CoA and CO(2). It contains multiple copies of three enzymatic components: branched-chain alpha-keto acid decarboxylase (E1), lipoamide acyltransferase (E2) and lipoamide dehydrogenase (E3).</text>
</comment>
<dbReference type="GeneID" id="37267610"/>
<organism evidence="5 6">
    <name type="scientific">Tilletiopsis washingtonensis</name>
    <dbReference type="NCBI Taxonomy" id="58919"/>
    <lineage>
        <taxon>Eukaryota</taxon>
        <taxon>Fungi</taxon>
        <taxon>Dikarya</taxon>
        <taxon>Basidiomycota</taxon>
        <taxon>Ustilaginomycotina</taxon>
        <taxon>Exobasidiomycetes</taxon>
        <taxon>Entylomatales</taxon>
        <taxon>Entylomatales incertae sedis</taxon>
        <taxon>Tilletiopsis</taxon>
    </lineage>
</organism>
<feature type="domain" description="Dehydrogenase E1 component" evidence="4">
    <location>
        <begin position="93"/>
        <end position="392"/>
    </location>
</feature>
<comment type="catalytic activity">
    <reaction evidence="2">
        <text>N(6)-[(R)-lipoyl]-L-lysyl-[protein] + 3-methyl-2-oxobutanoate + H(+) = N(6)-[(R)-S(8)-2-methylpropanoyldihydrolipoyl]-L-lysyl-[protein] + CO2</text>
        <dbReference type="Rhea" id="RHEA:13457"/>
        <dbReference type="Rhea" id="RHEA-COMP:10474"/>
        <dbReference type="Rhea" id="RHEA-COMP:10497"/>
        <dbReference type="ChEBI" id="CHEBI:11851"/>
        <dbReference type="ChEBI" id="CHEBI:15378"/>
        <dbReference type="ChEBI" id="CHEBI:16526"/>
        <dbReference type="ChEBI" id="CHEBI:83099"/>
        <dbReference type="ChEBI" id="CHEBI:83142"/>
        <dbReference type="EC" id="1.2.4.4"/>
    </reaction>
</comment>
<dbReference type="CDD" id="cd02000">
    <property type="entry name" value="TPP_E1_PDC_ADC_BCADC"/>
    <property type="match status" value="1"/>
</dbReference>
<gene>
    <name evidence="5" type="ORF">FA09DRAFT_293914</name>
</gene>
<dbReference type="RefSeq" id="XP_025600579.1">
    <property type="nucleotide sequence ID" value="XM_025740064.1"/>
</dbReference>